<dbReference type="GO" id="GO:0032259">
    <property type="term" value="P:methylation"/>
    <property type="evidence" value="ECO:0007669"/>
    <property type="project" value="UniProtKB-KW"/>
</dbReference>
<dbReference type="InterPro" id="IPR029063">
    <property type="entry name" value="SAM-dependent_MTases_sf"/>
</dbReference>
<keyword evidence="4" id="KW-1185">Reference proteome</keyword>
<dbReference type="OrthoDB" id="540004at2759"/>
<sequence>MLHRMNMPLTRFVRPDKRKPFAMEESVFAIESTPETQLLTSIEIHNDVAAGYQTAYANDEAHARSLQWLIANLPTGSKVYDVGSGTGKPTASTLVEAGMEVTGIDNSPVMLAIAREQVPKAKFIEADLRTWEPHPSEEAADCVVAYFSLIADVTQDDIRGFFIRVYRWLKPGGLFVFGTVPLAGNLVPCKWLGRNEVASGLDTHDNLNSISAAGFTVERHESEIFLPNAVEAGLCGEEENFSCEHLFVYARRPI</sequence>
<dbReference type="InterPro" id="IPR041698">
    <property type="entry name" value="Methyltransf_25"/>
</dbReference>
<feature type="non-terminal residue" evidence="3">
    <location>
        <position position="1"/>
    </location>
</feature>
<dbReference type="Gene3D" id="3.40.50.150">
    <property type="entry name" value="Vaccinia Virus protein VP39"/>
    <property type="match status" value="1"/>
</dbReference>
<dbReference type="Pfam" id="PF13649">
    <property type="entry name" value="Methyltransf_25"/>
    <property type="match status" value="1"/>
</dbReference>
<dbReference type="AlphaFoldDB" id="A0A8H6RVG0"/>
<evidence type="ECO:0000259" key="2">
    <source>
        <dbReference type="Pfam" id="PF13649"/>
    </source>
</evidence>
<comment type="caution">
    <text evidence="3">The sequence shown here is derived from an EMBL/GenBank/DDBJ whole genome shotgun (WGS) entry which is preliminary data.</text>
</comment>
<evidence type="ECO:0000256" key="1">
    <source>
        <dbReference type="ARBA" id="ARBA00022679"/>
    </source>
</evidence>
<dbReference type="CDD" id="cd02440">
    <property type="entry name" value="AdoMet_MTases"/>
    <property type="match status" value="1"/>
</dbReference>
<organism evidence="3 4">
    <name type="scientific">Pseudocercospora fuligena</name>
    <dbReference type="NCBI Taxonomy" id="685502"/>
    <lineage>
        <taxon>Eukaryota</taxon>
        <taxon>Fungi</taxon>
        <taxon>Dikarya</taxon>
        <taxon>Ascomycota</taxon>
        <taxon>Pezizomycotina</taxon>
        <taxon>Dothideomycetes</taxon>
        <taxon>Dothideomycetidae</taxon>
        <taxon>Mycosphaerellales</taxon>
        <taxon>Mycosphaerellaceae</taxon>
        <taxon>Pseudocercospora</taxon>
    </lineage>
</organism>
<keyword evidence="3" id="KW-0489">Methyltransferase</keyword>
<evidence type="ECO:0000313" key="4">
    <source>
        <dbReference type="Proteomes" id="UP000660729"/>
    </source>
</evidence>
<accession>A0A8H6RVG0</accession>
<dbReference type="EMBL" id="JABCIY010000003">
    <property type="protein sequence ID" value="KAF7198152.1"/>
    <property type="molecule type" value="Genomic_DNA"/>
</dbReference>
<gene>
    <name evidence="3" type="ORF">HII31_00508</name>
</gene>
<dbReference type="GO" id="GO:0008168">
    <property type="term" value="F:methyltransferase activity"/>
    <property type="evidence" value="ECO:0007669"/>
    <property type="project" value="UniProtKB-KW"/>
</dbReference>
<protein>
    <submittedName>
        <fullName evidence="3">Trans-aconitate 2-methyltransferase</fullName>
    </submittedName>
</protein>
<proteinExistence type="predicted"/>
<name>A0A8H6RVG0_9PEZI</name>
<reference evidence="3" key="1">
    <citation type="submission" date="2020-04" db="EMBL/GenBank/DDBJ databases">
        <title>Draft genome resource of the tomato pathogen Pseudocercospora fuligena.</title>
        <authorList>
            <person name="Zaccaron A."/>
        </authorList>
    </citation>
    <scope>NUCLEOTIDE SEQUENCE</scope>
    <source>
        <strain evidence="3">PF001</strain>
    </source>
</reference>
<dbReference type="SUPFAM" id="SSF53335">
    <property type="entry name" value="S-adenosyl-L-methionine-dependent methyltransferases"/>
    <property type="match status" value="1"/>
</dbReference>
<evidence type="ECO:0000313" key="3">
    <source>
        <dbReference type="EMBL" id="KAF7198152.1"/>
    </source>
</evidence>
<dbReference type="Proteomes" id="UP000660729">
    <property type="component" value="Unassembled WGS sequence"/>
</dbReference>
<feature type="domain" description="Methyltransferase" evidence="2">
    <location>
        <begin position="79"/>
        <end position="173"/>
    </location>
</feature>
<keyword evidence="1 3" id="KW-0808">Transferase</keyword>
<dbReference type="PANTHER" id="PTHR43861">
    <property type="entry name" value="TRANS-ACONITATE 2-METHYLTRANSFERASE-RELATED"/>
    <property type="match status" value="1"/>
</dbReference>